<evidence type="ECO:0000256" key="1">
    <source>
        <dbReference type="SAM" id="MobiDB-lite"/>
    </source>
</evidence>
<comment type="caution">
    <text evidence="2">The sequence shown here is derived from an EMBL/GenBank/DDBJ whole genome shotgun (WGS) entry which is preliminary data.</text>
</comment>
<dbReference type="Proteomes" id="UP001165289">
    <property type="component" value="Unassembled WGS sequence"/>
</dbReference>
<proteinExistence type="predicted"/>
<keyword evidence="3" id="KW-1185">Reference proteome</keyword>
<evidence type="ECO:0000313" key="2">
    <source>
        <dbReference type="EMBL" id="KAI6656213.1"/>
    </source>
</evidence>
<dbReference type="AlphaFoldDB" id="A0AAV7K6A0"/>
<evidence type="ECO:0000313" key="3">
    <source>
        <dbReference type="Proteomes" id="UP001165289"/>
    </source>
</evidence>
<dbReference type="EMBL" id="JAKMXF010000155">
    <property type="protein sequence ID" value="KAI6656213.1"/>
    <property type="molecule type" value="Genomic_DNA"/>
</dbReference>
<name>A0AAV7K6A0_9METZ</name>
<feature type="compositionally biased region" description="Acidic residues" evidence="1">
    <location>
        <begin position="1"/>
        <end position="10"/>
    </location>
</feature>
<reference evidence="2 3" key="1">
    <citation type="journal article" date="2023" name="BMC Biol.">
        <title>The compact genome of the sponge Oopsacas minuta (Hexactinellida) is lacking key metazoan core genes.</title>
        <authorList>
            <person name="Santini S."/>
            <person name="Schenkelaars Q."/>
            <person name="Jourda C."/>
            <person name="Duchesne M."/>
            <person name="Belahbib H."/>
            <person name="Rocher C."/>
            <person name="Selva M."/>
            <person name="Riesgo A."/>
            <person name="Vervoort M."/>
            <person name="Leys S.P."/>
            <person name="Kodjabachian L."/>
            <person name="Le Bivic A."/>
            <person name="Borchiellini C."/>
            <person name="Claverie J.M."/>
            <person name="Renard E."/>
        </authorList>
    </citation>
    <scope>NUCLEOTIDE SEQUENCE [LARGE SCALE GENOMIC DNA]</scope>
    <source>
        <strain evidence="2">SPO-2</strain>
    </source>
</reference>
<gene>
    <name evidence="2" type="ORF">LOD99_1546</name>
</gene>
<sequence>MDQGCEDQDDSVQNFTSGQGNQKISRCVPTGNFEVRTISSTSSSPKISKSPQKSPKLPFFGEFENSTQFHKFPHPSISAIPKTTQMENRIIHFNDCDDIERGCDIVDSLPLNHPRDPQLVKFSSDSRHCSPRTVNFEIPNRQSKTSYLDRGTKDKSNEDTCTPTPFHIPYNFSSPNLCKSTYANNSIIDRHMSDVLLLALFKGFRTPEFCQYMCSLQERLLSRSEMDSKLSTKNRPKCVFCEDQSYSIHSDEFMNEVNGMNEVHNSDFGGISPNGDIPFSNDIVPQQKQIVPKLCSYLHFPIIEQKSQNFPSCNNITRQVDPLYRHCVTPSQYPPNQCRYVSLKENILPLKENVQEFYSFGTKSSIEVDPVRKSS</sequence>
<protein>
    <submittedName>
        <fullName evidence="2">Uncharacterized protein</fullName>
    </submittedName>
</protein>
<feature type="compositionally biased region" description="Polar residues" evidence="1">
    <location>
        <begin position="11"/>
        <end position="24"/>
    </location>
</feature>
<organism evidence="2 3">
    <name type="scientific">Oopsacas minuta</name>
    <dbReference type="NCBI Taxonomy" id="111878"/>
    <lineage>
        <taxon>Eukaryota</taxon>
        <taxon>Metazoa</taxon>
        <taxon>Porifera</taxon>
        <taxon>Hexactinellida</taxon>
        <taxon>Hexasterophora</taxon>
        <taxon>Lyssacinosida</taxon>
        <taxon>Leucopsacidae</taxon>
        <taxon>Oopsacas</taxon>
    </lineage>
</organism>
<accession>A0AAV7K6A0</accession>
<feature type="region of interest" description="Disordered" evidence="1">
    <location>
        <begin position="1"/>
        <end position="29"/>
    </location>
</feature>